<accession>A0AAN5CUH0</accession>
<keyword evidence="3" id="KW-1185">Reference proteome</keyword>
<sequence>MIWPYLAAGGACGATAYVMLRRQVKMETIGLTIVLFLHMLHKSRFMKLFFAICLLVLANYLTSERFFKWNQFLNLLASLDPWRALSRVSEWVRKRVIRR</sequence>
<dbReference type="EMBL" id="BTRK01000005">
    <property type="protein sequence ID" value="GMR51141.1"/>
    <property type="molecule type" value="Genomic_DNA"/>
</dbReference>
<feature type="transmembrane region" description="Helical" evidence="1">
    <location>
        <begin position="45"/>
        <end position="62"/>
    </location>
</feature>
<feature type="non-terminal residue" evidence="2">
    <location>
        <position position="99"/>
    </location>
</feature>
<gene>
    <name evidence="2" type="ORF">PMAYCL1PPCAC_21336</name>
</gene>
<keyword evidence="1" id="KW-1133">Transmembrane helix</keyword>
<dbReference type="Proteomes" id="UP001328107">
    <property type="component" value="Unassembled WGS sequence"/>
</dbReference>
<evidence type="ECO:0000313" key="3">
    <source>
        <dbReference type="Proteomes" id="UP001328107"/>
    </source>
</evidence>
<keyword evidence="1" id="KW-0812">Transmembrane</keyword>
<evidence type="ECO:0000313" key="2">
    <source>
        <dbReference type="EMBL" id="GMR51141.1"/>
    </source>
</evidence>
<evidence type="ECO:0000256" key="1">
    <source>
        <dbReference type="SAM" id="Phobius"/>
    </source>
</evidence>
<name>A0AAN5CUH0_9BILA</name>
<keyword evidence="1" id="KW-0472">Membrane</keyword>
<proteinExistence type="predicted"/>
<protein>
    <submittedName>
        <fullName evidence="2">Uncharacterized protein</fullName>
    </submittedName>
</protein>
<organism evidence="2 3">
    <name type="scientific">Pristionchus mayeri</name>
    <dbReference type="NCBI Taxonomy" id="1317129"/>
    <lineage>
        <taxon>Eukaryota</taxon>
        <taxon>Metazoa</taxon>
        <taxon>Ecdysozoa</taxon>
        <taxon>Nematoda</taxon>
        <taxon>Chromadorea</taxon>
        <taxon>Rhabditida</taxon>
        <taxon>Rhabditina</taxon>
        <taxon>Diplogasteromorpha</taxon>
        <taxon>Diplogasteroidea</taxon>
        <taxon>Neodiplogasteridae</taxon>
        <taxon>Pristionchus</taxon>
    </lineage>
</organism>
<reference evidence="3" key="1">
    <citation type="submission" date="2022-10" db="EMBL/GenBank/DDBJ databases">
        <title>Genome assembly of Pristionchus species.</title>
        <authorList>
            <person name="Yoshida K."/>
            <person name="Sommer R.J."/>
        </authorList>
    </citation>
    <scope>NUCLEOTIDE SEQUENCE [LARGE SCALE GENOMIC DNA]</scope>
    <source>
        <strain evidence="3">RS5460</strain>
    </source>
</reference>
<comment type="caution">
    <text evidence="2">The sequence shown here is derived from an EMBL/GenBank/DDBJ whole genome shotgun (WGS) entry which is preliminary data.</text>
</comment>
<dbReference type="AlphaFoldDB" id="A0AAN5CUH0"/>